<dbReference type="AlphaFoldDB" id="A0A918CQ28"/>
<dbReference type="InterPro" id="IPR021889">
    <property type="entry name" value="DUF3500"/>
</dbReference>
<keyword evidence="2" id="KW-1185">Reference proteome</keyword>
<accession>A0A918CQ28</accession>
<organism evidence="1 2">
    <name type="scientific">Streptomyces fuscichromogenes</name>
    <dbReference type="NCBI Taxonomy" id="1324013"/>
    <lineage>
        <taxon>Bacteria</taxon>
        <taxon>Bacillati</taxon>
        <taxon>Actinomycetota</taxon>
        <taxon>Actinomycetes</taxon>
        <taxon>Kitasatosporales</taxon>
        <taxon>Streptomycetaceae</taxon>
        <taxon>Streptomyces</taxon>
    </lineage>
</organism>
<gene>
    <name evidence="1" type="ORF">GCM10011578_022470</name>
</gene>
<evidence type="ECO:0008006" key="3">
    <source>
        <dbReference type="Google" id="ProtNLM"/>
    </source>
</evidence>
<dbReference type="Pfam" id="PF12006">
    <property type="entry name" value="DUF3500"/>
    <property type="match status" value="1"/>
</dbReference>
<proteinExistence type="predicted"/>
<dbReference type="PANTHER" id="PTHR37489:SF1">
    <property type="entry name" value="DUF3500 DOMAIN-CONTAINING PROTEIN"/>
    <property type="match status" value="1"/>
</dbReference>
<dbReference type="Proteomes" id="UP000653411">
    <property type="component" value="Unassembled WGS sequence"/>
</dbReference>
<evidence type="ECO:0000313" key="1">
    <source>
        <dbReference type="EMBL" id="GGN00722.1"/>
    </source>
</evidence>
<protein>
    <recommendedName>
        <fullName evidence="3">DUF3500 domain-containing protein</fullName>
    </recommendedName>
</protein>
<comment type="caution">
    <text evidence="1">The sequence shown here is derived from an EMBL/GenBank/DDBJ whole genome shotgun (WGS) entry which is preliminary data.</text>
</comment>
<dbReference type="EMBL" id="BMML01000004">
    <property type="protein sequence ID" value="GGN00722.1"/>
    <property type="molecule type" value="Genomic_DNA"/>
</dbReference>
<reference evidence="1" key="2">
    <citation type="submission" date="2020-09" db="EMBL/GenBank/DDBJ databases">
        <authorList>
            <person name="Sun Q."/>
            <person name="Zhou Y."/>
        </authorList>
    </citation>
    <scope>NUCLEOTIDE SEQUENCE</scope>
    <source>
        <strain evidence="1">CGMCC 4.7110</strain>
    </source>
</reference>
<dbReference type="PANTHER" id="PTHR37489">
    <property type="entry name" value="DUF3500 DOMAIN-CONTAINING PROTEIN"/>
    <property type="match status" value="1"/>
</dbReference>
<name>A0A918CQ28_9ACTN</name>
<sequence length="332" mass="34845">MTASSSSATSADSDSAGSGVSDVVTAANAFIATLDSDQQSSVLLDFTQANATAWSNLPCGSTCRVGIELSSLSDTQLTAAKAVIKAATGTGTDTGDDQVTQILAADDYLGETATGYGSGNYYLAFLGTPSTSGTWQLHFGGHHLALNLTYKDGAVEGSTPYFVGVEPTSWTGDDGTSYAPLSGMYDGMKAMVDSLTTDELSEAKLSESFSDVLLGPDDDGAFPSTKEGLKVSELTDDQQALVLAAIKPWVDVADDDTAASVLSTYKSELDETYISYSGSTDLSAQGDYVRIDGPGVWIEFVCQDGVVFSSQIHYHTVYRDHNTDYGGEFTFS</sequence>
<reference evidence="1" key="1">
    <citation type="journal article" date="2014" name="Int. J. Syst. Evol. Microbiol.">
        <title>Complete genome sequence of Corynebacterium casei LMG S-19264T (=DSM 44701T), isolated from a smear-ripened cheese.</title>
        <authorList>
            <consortium name="US DOE Joint Genome Institute (JGI-PGF)"/>
            <person name="Walter F."/>
            <person name="Albersmeier A."/>
            <person name="Kalinowski J."/>
            <person name="Ruckert C."/>
        </authorList>
    </citation>
    <scope>NUCLEOTIDE SEQUENCE</scope>
    <source>
        <strain evidence="1">CGMCC 4.7110</strain>
    </source>
</reference>
<evidence type="ECO:0000313" key="2">
    <source>
        <dbReference type="Proteomes" id="UP000653411"/>
    </source>
</evidence>